<comment type="function">
    <text evidence="7">Ferredoxins are iron-sulfur proteins that transfer electrons in a wide variety of metabolic reactions.</text>
</comment>
<evidence type="ECO:0000313" key="10">
    <source>
        <dbReference type="Proteomes" id="UP000199476"/>
    </source>
</evidence>
<evidence type="ECO:0000256" key="7">
    <source>
        <dbReference type="RuleBase" id="RU368020"/>
    </source>
</evidence>
<feature type="domain" description="4Fe-4S ferredoxin-type" evidence="8">
    <location>
        <begin position="69"/>
        <end position="97"/>
    </location>
</feature>
<protein>
    <recommendedName>
        <fullName evidence="7">Ferredoxin</fullName>
    </recommendedName>
</protein>
<dbReference type="PROSITE" id="PS51379">
    <property type="entry name" value="4FE4S_FER_2"/>
    <property type="match status" value="2"/>
</dbReference>
<evidence type="ECO:0000256" key="4">
    <source>
        <dbReference type="ARBA" id="ARBA00022982"/>
    </source>
</evidence>
<reference evidence="9 10" key="1">
    <citation type="submission" date="2016-10" db="EMBL/GenBank/DDBJ databases">
        <authorList>
            <person name="de Groot N.N."/>
        </authorList>
    </citation>
    <scope>NUCLEOTIDE SEQUENCE [LARGE SCALE GENOMIC DNA]</scope>
    <source>
        <strain evidence="9 10">SLAS-1</strain>
    </source>
</reference>
<dbReference type="RefSeq" id="WP_089762213.1">
    <property type="nucleotide sequence ID" value="NZ_FNGO01000035.1"/>
</dbReference>
<accession>A0A1G9T889</accession>
<dbReference type="GO" id="GO:0051539">
    <property type="term" value="F:4 iron, 4 sulfur cluster binding"/>
    <property type="evidence" value="ECO:0007669"/>
    <property type="project" value="UniProtKB-KW"/>
</dbReference>
<evidence type="ECO:0000256" key="3">
    <source>
        <dbReference type="ARBA" id="ARBA00022723"/>
    </source>
</evidence>
<keyword evidence="3 7" id="KW-0479">Metal-binding</keyword>
<dbReference type="Gene3D" id="3.30.70.20">
    <property type="match status" value="2"/>
</dbReference>
<keyword evidence="2" id="KW-0004">4Fe-4S</keyword>
<proteinExistence type="predicted"/>
<dbReference type="InterPro" id="IPR017896">
    <property type="entry name" value="4Fe4S_Fe-S-bd"/>
</dbReference>
<evidence type="ECO:0000256" key="6">
    <source>
        <dbReference type="ARBA" id="ARBA00023014"/>
    </source>
</evidence>
<dbReference type="PROSITE" id="PS00198">
    <property type="entry name" value="4FE4S_FER_1"/>
    <property type="match status" value="2"/>
</dbReference>
<keyword evidence="5 7" id="KW-0408">Iron</keyword>
<evidence type="ECO:0000256" key="2">
    <source>
        <dbReference type="ARBA" id="ARBA00022485"/>
    </source>
</evidence>
<name>A0A1G9T889_9FIRM</name>
<dbReference type="GO" id="GO:0005886">
    <property type="term" value="C:plasma membrane"/>
    <property type="evidence" value="ECO:0007669"/>
    <property type="project" value="TreeGrafter"/>
</dbReference>
<dbReference type="Proteomes" id="UP000199476">
    <property type="component" value="Unassembled WGS sequence"/>
</dbReference>
<dbReference type="InterPro" id="IPR001080">
    <property type="entry name" value="3Fe4S_ferredoxin"/>
</dbReference>
<evidence type="ECO:0000313" key="9">
    <source>
        <dbReference type="EMBL" id="SDM43868.1"/>
    </source>
</evidence>
<dbReference type="SUPFAM" id="SSF54862">
    <property type="entry name" value="4Fe-4S ferredoxins"/>
    <property type="match status" value="1"/>
</dbReference>
<dbReference type="EMBL" id="FNGO01000035">
    <property type="protein sequence ID" value="SDM43868.1"/>
    <property type="molecule type" value="Genomic_DNA"/>
</dbReference>
<keyword evidence="6 7" id="KW-0411">Iron-sulfur</keyword>
<organism evidence="9 10">
    <name type="scientific">Halarsenatibacter silvermanii</name>
    <dbReference type="NCBI Taxonomy" id="321763"/>
    <lineage>
        <taxon>Bacteria</taxon>
        <taxon>Bacillati</taxon>
        <taxon>Bacillota</taxon>
        <taxon>Clostridia</taxon>
        <taxon>Halanaerobiales</taxon>
        <taxon>Halarsenatibacteraceae</taxon>
        <taxon>Halarsenatibacter</taxon>
    </lineage>
</organism>
<feature type="domain" description="4Fe-4S ferredoxin-type" evidence="8">
    <location>
        <begin position="38"/>
        <end position="67"/>
    </location>
</feature>
<dbReference type="InterPro" id="IPR051684">
    <property type="entry name" value="Electron_Trans/Redox"/>
</dbReference>
<evidence type="ECO:0000256" key="5">
    <source>
        <dbReference type="ARBA" id="ARBA00023004"/>
    </source>
</evidence>
<dbReference type="InterPro" id="IPR017900">
    <property type="entry name" value="4Fe4S_Fe_S_CS"/>
</dbReference>
<dbReference type="AlphaFoldDB" id="A0A1G9T889"/>
<dbReference type="GO" id="GO:0009055">
    <property type="term" value="F:electron transfer activity"/>
    <property type="evidence" value="ECO:0007669"/>
    <property type="project" value="UniProtKB-UniRule"/>
</dbReference>
<dbReference type="PRINTS" id="PR00352">
    <property type="entry name" value="3FE4SFRDOXIN"/>
</dbReference>
<keyword evidence="4 7" id="KW-0249">Electron transport</keyword>
<keyword evidence="1 7" id="KW-0813">Transport</keyword>
<keyword evidence="10" id="KW-1185">Reference proteome</keyword>
<evidence type="ECO:0000256" key="1">
    <source>
        <dbReference type="ARBA" id="ARBA00022448"/>
    </source>
</evidence>
<dbReference type="PANTHER" id="PTHR30176">
    <property type="entry name" value="FERREDOXIN-TYPE PROTEIN NAPH"/>
    <property type="match status" value="1"/>
</dbReference>
<dbReference type="GO" id="GO:0005506">
    <property type="term" value="F:iron ion binding"/>
    <property type="evidence" value="ECO:0007669"/>
    <property type="project" value="UniProtKB-UniRule"/>
</dbReference>
<evidence type="ECO:0000259" key="8">
    <source>
        <dbReference type="PROSITE" id="PS51379"/>
    </source>
</evidence>
<dbReference type="Pfam" id="PF13237">
    <property type="entry name" value="Fer4_10"/>
    <property type="match status" value="1"/>
</dbReference>
<sequence>MILVGAGVISSFFLSEDFWHRVCPHGTVLYVSSSPAKFKMNLDEDLCTGCGLCEQACPSGAITSYENSNIRKINNNECLTCHDCEDVCPVNAINYSA</sequence>
<dbReference type="OrthoDB" id="9803319at2"/>
<gene>
    <name evidence="9" type="ORF">SAMN04488692_13517</name>
</gene>
<dbReference type="STRING" id="321763.SAMN04488692_13517"/>
<dbReference type="PANTHER" id="PTHR30176:SF3">
    <property type="entry name" value="FERREDOXIN-TYPE PROTEIN NAPH"/>
    <property type="match status" value="1"/>
</dbReference>